<proteinExistence type="predicted"/>
<reference evidence="5" key="1">
    <citation type="submission" date="2020-11" db="EMBL/GenBank/DDBJ databases">
        <title>Nocardia NEAU-351.nov., a novel actinomycete isolated from the cow dung.</title>
        <authorList>
            <person name="Zhang X."/>
        </authorList>
    </citation>
    <scope>NUCLEOTIDE SEQUENCE</scope>
    <source>
        <strain evidence="5">NEAU-351</strain>
    </source>
</reference>
<protein>
    <submittedName>
        <fullName evidence="5">Helix-turn-helix transcriptional regulator</fullName>
    </submittedName>
</protein>
<dbReference type="Proteomes" id="UP000655751">
    <property type="component" value="Unassembled WGS sequence"/>
</dbReference>
<keyword evidence="3" id="KW-0804">Transcription</keyword>
<evidence type="ECO:0000256" key="1">
    <source>
        <dbReference type="ARBA" id="ARBA00023015"/>
    </source>
</evidence>
<dbReference type="PANTHER" id="PTHR33204">
    <property type="entry name" value="TRANSCRIPTIONAL REGULATOR, MARR FAMILY"/>
    <property type="match status" value="1"/>
</dbReference>
<keyword evidence="1" id="KW-0805">Transcription regulation</keyword>
<gene>
    <name evidence="5" type="ORF">IT779_00230</name>
</gene>
<dbReference type="Pfam" id="PF01638">
    <property type="entry name" value="HxlR"/>
    <property type="match status" value="1"/>
</dbReference>
<accession>A0A931N059</accession>
<organism evidence="5 6">
    <name type="scientific">Nocardia bovistercoris</name>
    <dbReference type="NCBI Taxonomy" id="2785916"/>
    <lineage>
        <taxon>Bacteria</taxon>
        <taxon>Bacillati</taxon>
        <taxon>Actinomycetota</taxon>
        <taxon>Actinomycetes</taxon>
        <taxon>Mycobacteriales</taxon>
        <taxon>Nocardiaceae</taxon>
        <taxon>Nocardia</taxon>
    </lineage>
</organism>
<dbReference type="PROSITE" id="PS51118">
    <property type="entry name" value="HTH_HXLR"/>
    <property type="match status" value="1"/>
</dbReference>
<dbReference type="AlphaFoldDB" id="A0A931N059"/>
<dbReference type="InterPro" id="IPR036390">
    <property type="entry name" value="WH_DNA-bd_sf"/>
</dbReference>
<evidence type="ECO:0000313" key="5">
    <source>
        <dbReference type="EMBL" id="MBH0774709.1"/>
    </source>
</evidence>
<dbReference type="InterPro" id="IPR036388">
    <property type="entry name" value="WH-like_DNA-bd_sf"/>
</dbReference>
<evidence type="ECO:0000259" key="4">
    <source>
        <dbReference type="PROSITE" id="PS51118"/>
    </source>
</evidence>
<sequence length="118" mass="13208">MVPDSDPRLLADCRARLALDLLANTWNGVVLWALRDGPRRHGELRGHIGGVSAKVLTETVRRLEYNGLVTRTSGRYTLTPLGRSLLDPIERLGQWADQHGDEVLDAQQRADLSSRDIR</sequence>
<dbReference type="GO" id="GO:0003677">
    <property type="term" value="F:DNA binding"/>
    <property type="evidence" value="ECO:0007669"/>
    <property type="project" value="UniProtKB-KW"/>
</dbReference>
<comment type="caution">
    <text evidence="5">The sequence shown here is derived from an EMBL/GenBank/DDBJ whole genome shotgun (WGS) entry which is preliminary data.</text>
</comment>
<keyword evidence="2" id="KW-0238">DNA-binding</keyword>
<evidence type="ECO:0000256" key="3">
    <source>
        <dbReference type="ARBA" id="ARBA00023163"/>
    </source>
</evidence>
<dbReference type="SUPFAM" id="SSF46785">
    <property type="entry name" value="Winged helix' DNA-binding domain"/>
    <property type="match status" value="1"/>
</dbReference>
<feature type="domain" description="HTH hxlR-type" evidence="4">
    <location>
        <begin position="13"/>
        <end position="104"/>
    </location>
</feature>
<dbReference type="PANTHER" id="PTHR33204:SF37">
    <property type="entry name" value="HTH-TYPE TRANSCRIPTIONAL REGULATOR YODB"/>
    <property type="match status" value="1"/>
</dbReference>
<dbReference type="InterPro" id="IPR002577">
    <property type="entry name" value="HTH_HxlR"/>
</dbReference>
<dbReference type="Gene3D" id="1.10.10.10">
    <property type="entry name" value="Winged helix-like DNA-binding domain superfamily/Winged helix DNA-binding domain"/>
    <property type="match status" value="1"/>
</dbReference>
<keyword evidence="6" id="KW-1185">Reference proteome</keyword>
<dbReference type="EMBL" id="JADMLG010000001">
    <property type="protein sequence ID" value="MBH0774709.1"/>
    <property type="molecule type" value="Genomic_DNA"/>
</dbReference>
<evidence type="ECO:0000313" key="6">
    <source>
        <dbReference type="Proteomes" id="UP000655751"/>
    </source>
</evidence>
<evidence type="ECO:0000256" key="2">
    <source>
        <dbReference type="ARBA" id="ARBA00023125"/>
    </source>
</evidence>
<name>A0A931N059_9NOCA</name>
<dbReference type="RefSeq" id="WP_196147083.1">
    <property type="nucleotide sequence ID" value="NZ_JADMLG010000001.1"/>
</dbReference>